<dbReference type="PANTHER" id="PTHR10366:SF564">
    <property type="entry name" value="STEROL-4-ALPHA-CARBOXYLATE 3-DEHYDROGENASE, DECARBOXYLATING"/>
    <property type="match status" value="1"/>
</dbReference>
<evidence type="ECO:0000259" key="3">
    <source>
        <dbReference type="Pfam" id="PF01370"/>
    </source>
</evidence>
<evidence type="ECO:0000256" key="1">
    <source>
        <dbReference type="ARBA" id="ARBA00023002"/>
    </source>
</evidence>
<sequence>MARELILITGVSGYIGFKTMRIALAQGYKVRAVVRKEAQVESLRSHSQIARHVDNVEFVVVPDMAKMGAFDGVMEGVSVVLHLASPLAIETDDYGRDILRPAMNIESSVLSSAIMTPSVRRVVITSSAVTLIPITWLGTTDTDTTFSSKDLNTDTAGPYPNSMAAYWASKALARAHVHEFLTERKPHFDIIQLLPSVVIGPDDLATDLATLQVGTRGMVLPIVKGVKMDMPLVGTPVLADDVAKAHVDAIKSSIPGNKDYILSSDAPEGIAWNAMNEIAKKYFPQEVESGLIPCGGSLPTRKWKLDTSDTEAAFGWECTSFEETVRRLLEQYIALSRKTTTAS</sequence>
<comment type="similarity">
    <text evidence="2">Belongs to the NAD(P)-dependent epimerase/dehydratase family. Dihydroflavonol-4-reductase subfamily.</text>
</comment>
<reference evidence="4 5" key="1">
    <citation type="submission" date="2022-12" db="EMBL/GenBank/DDBJ databases">
        <title>Genomic features and morphological characterization of a novel Knufia sp. strain isolated from spacecraft assembly facility.</title>
        <authorList>
            <person name="Teixeira M."/>
            <person name="Chander A.M."/>
            <person name="Stajich J.E."/>
            <person name="Venkateswaran K."/>
        </authorList>
    </citation>
    <scope>NUCLEOTIDE SEQUENCE [LARGE SCALE GENOMIC DNA]</scope>
    <source>
        <strain evidence="4 5">FJI-L2-BK-P2</strain>
    </source>
</reference>
<dbReference type="Pfam" id="PF01370">
    <property type="entry name" value="Epimerase"/>
    <property type="match status" value="1"/>
</dbReference>
<dbReference type="InterPro" id="IPR001509">
    <property type="entry name" value="Epimerase_deHydtase"/>
</dbReference>
<keyword evidence="1" id="KW-0560">Oxidoreductase</keyword>
<dbReference type="Gene3D" id="3.40.50.720">
    <property type="entry name" value="NAD(P)-binding Rossmann-like Domain"/>
    <property type="match status" value="1"/>
</dbReference>
<protein>
    <recommendedName>
        <fullName evidence="3">NAD-dependent epimerase/dehydratase domain-containing protein</fullName>
    </recommendedName>
</protein>
<dbReference type="InterPro" id="IPR036291">
    <property type="entry name" value="NAD(P)-bd_dom_sf"/>
</dbReference>
<evidence type="ECO:0000313" key="5">
    <source>
        <dbReference type="Proteomes" id="UP001316803"/>
    </source>
</evidence>
<dbReference type="EMBL" id="JAKLMC020000010">
    <property type="protein sequence ID" value="KAK5953773.1"/>
    <property type="molecule type" value="Genomic_DNA"/>
</dbReference>
<comment type="caution">
    <text evidence="4">The sequence shown here is derived from an EMBL/GenBank/DDBJ whole genome shotgun (WGS) entry which is preliminary data.</text>
</comment>
<accession>A0AAN8EWV3</accession>
<keyword evidence="5" id="KW-1185">Reference proteome</keyword>
<feature type="domain" description="NAD-dependent epimerase/dehydratase" evidence="3">
    <location>
        <begin position="6"/>
        <end position="203"/>
    </location>
</feature>
<dbReference type="InterPro" id="IPR050425">
    <property type="entry name" value="NAD(P)_dehydrat-like"/>
</dbReference>
<gene>
    <name evidence="4" type="ORF">OHC33_005042</name>
</gene>
<organism evidence="4 5">
    <name type="scientific">Knufia fluminis</name>
    <dbReference type="NCBI Taxonomy" id="191047"/>
    <lineage>
        <taxon>Eukaryota</taxon>
        <taxon>Fungi</taxon>
        <taxon>Dikarya</taxon>
        <taxon>Ascomycota</taxon>
        <taxon>Pezizomycotina</taxon>
        <taxon>Eurotiomycetes</taxon>
        <taxon>Chaetothyriomycetidae</taxon>
        <taxon>Chaetothyriales</taxon>
        <taxon>Trichomeriaceae</taxon>
        <taxon>Knufia</taxon>
    </lineage>
</organism>
<proteinExistence type="inferred from homology"/>
<dbReference type="PANTHER" id="PTHR10366">
    <property type="entry name" value="NAD DEPENDENT EPIMERASE/DEHYDRATASE"/>
    <property type="match status" value="1"/>
</dbReference>
<evidence type="ECO:0000256" key="2">
    <source>
        <dbReference type="ARBA" id="ARBA00023445"/>
    </source>
</evidence>
<name>A0AAN8EWV3_9EURO</name>
<dbReference type="GO" id="GO:0016616">
    <property type="term" value="F:oxidoreductase activity, acting on the CH-OH group of donors, NAD or NADP as acceptor"/>
    <property type="evidence" value="ECO:0007669"/>
    <property type="project" value="TreeGrafter"/>
</dbReference>
<evidence type="ECO:0000313" key="4">
    <source>
        <dbReference type="EMBL" id="KAK5953773.1"/>
    </source>
</evidence>
<dbReference type="Proteomes" id="UP001316803">
    <property type="component" value="Unassembled WGS sequence"/>
</dbReference>
<dbReference type="AlphaFoldDB" id="A0AAN8EWV3"/>
<dbReference type="SUPFAM" id="SSF51735">
    <property type="entry name" value="NAD(P)-binding Rossmann-fold domains"/>
    <property type="match status" value="1"/>
</dbReference>